<feature type="region of interest" description="Disordered" evidence="1">
    <location>
        <begin position="80"/>
        <end position="131"/>
    </location>
</feature>
<feature type="compositionally biased region" description="Polar residues" evidence="1">
    <location>
        <begin position="112"/>
        <end position="126"/>
    </location>
</feature>
<protein>
    <submittedName>
        <fullName evidence="3">Uncharacterized protein</fullName>
    </submittedName>
</protein>
<organism evidence="3 4">
    <name type="scientific">Devosia algicola</name>
    <dbReference type="NCBI Taxonomy" id="3026418"/>
    <lineage>
        <taxon>Bacteria</taxon>
        <taxon>Pseudomonadati</taxon>
        <taxon>Pseudomonadota</taxon>
        <taxon>Alphaproteobacteria</taxon>
        <taxon>Hyphomicrobiales</taxon>
        <taxon>Devosiaceae</taxon>
        <taxon>Devosia</taxon>
    </lineage>
</organism>
<evidence type="ECO:0000313" key="3">
    <source>
        <dbReference type="EMBL" id="WDR02087.1"/>
    </source>
</evidence>
<evidence type="ECO:0000313" key="4">
    <source>
        <dbReference type="Proteomes" id="UP001220530"/>
    </source>
</evidence>
<dbReference type="EMBL" id="CP118246">
    <property type="protein sequence ID" value="WDR02087.1"/>
    <property type="molecule type" value="Genomic_DNA"/>
</dbReference>
<sequence>MIARFIKILVLAAGIGIAVVSQRPHSGEMSNIARLLTDFGVDLPGLHMPAADNWVGGGALLVLSALVFWWTFWPRVQPHSVHSPARPQAQKSDAPAPTSPPPTMPATPLSEGASTPAQVATPTRVTPVNLGQPDMSIRELFLLLDPDLGSSAGSKAKAQKVGVHIARALADGSLRAWGKADAGGRVLHSIESGFWAKAEWTFWFLPADPRNRDLIHVASPDGQQQYRNVHVNRQAALGLLV</sequence>
<evidence type="ECO:0000256" key="2">
    <source>
        <dbReference type="SAM" id="Phobius"/>
    </source>
</evidence>
<feature type="transmembrane region" description="Helical" evidence="2">
    <location>
        <begin position="53"/>
        <end position="73"/>
    </location>
</feature>
<dbReference type="Proteomes" id="UP001220530">
    <property type="component" value="Chromosome"/>
</dbReference>
<reference evidence="3 4" key="1">
    <citation type="submission" date="2023-02" db="EMBL/GenBank/DDBJ databases">
        <title>Devosia algicola sp. nov., isolated from the phycosphere of marine algae.</title>
        <authorList>
            <person name="Kim J.M."/>
            <person name="Lee J.K."/>
            <person name="Choi B.J."/>
            <person name="Bayburt H."/>
            <person name="Jeon C.O."/>
        </authorList>
    </citation>
    <scope>NUCLEOTIDE SEQUENCE [LARGE SCALE GENOMIC DNA]</scope>
    <source>
        <strain evidence="3 4">G20-9</strain>
    </source>
</reference>
<keyword evidence="4" id="KW-1185">Reference proteome</keyword>
<proteinExistence type="predicted"/>
<keyword evidence="2" id="KW-0472">Membrane</keyword>
<name>A0ABY7YLL1_9HYPH</name>
<accession>A0ABY7YLL1</accession>
<gene>
    <name evidence="3" type="ORF">PSQ19_15645</name>
</gene>
<evidence type="ECO:0000256" key="1">
    <source>
        <dbReference type="SAM" id="MobiDB-lite"/>
    </source>
</evidence>
<dbReference type="RefSeq" id="WP_282218494.1">
    <property type="nucleotide sequence ID" value="NZ_CP118246.1"/>
</dbReference>
<keyword evidence="2" id="KW-1133">Transmembrane helix</keyword>
<keyword evidence="2" id="KW-0812">Transmembrane</keyword>